<gene>
    <name evidence="2" type="ORF">LTR77_001480</name>
</gene>
<dbReference type="RefSeq" id="XP_064663069.1">
    <property type="nucleotide sequence ID" value="XM_064798742.1"/>
</dbReference>
<name>A0AAV9PKE2_9PEZI</name>
<feature type="region of interest" description="Disordered" evidence="1">
    <location>
        <begin position="1"/>
        <end position="26"/>
    </location>
</feature>
<keyword evidence="3" id="KW-1185">Reference proteome</keyword>
<comment type="caution">
    <text evidence="2">The sequence shown here is derived from an EMBL/GenBank/DDBJ whole genome shotgun (WGS) entry which is preliminary data.</text>
</comment>
<evidence type="ECO:0000256" key="1">
    <source>
        <dbReference type="SAM" id="MobiDB-lite"/>
    </source>
</evidence>
<feature type="compositionally biased region" description="Basic and acidic residues" evidence="1">
    <location>
        <begin position="1"/>
        <end position="21"/>
    </location>
</feature>
<organism evidence="2 3">
    <name type="scientific">Saxophila tyrrhenica</name>
    <dbReference type="NCBI Taxonomy" id="1690608"/>
    <lineage>
        <taxon>Eukaryota</taxon>
        <taxon>Fungi</taxon>
        <taxon>Dikarya</taxon>
        <taxon>Ascomycota</taxon>
        <taxon>Pezizomycotina</taxon>
        <taxon>Dothideomycetes</taxon>
        <taxon>Dothideomycetidae</taxon>
        <taxon>Mycosphaerellales</taxon>
        <taxon>Extremaceae</taxon>
        <taxon>Saxophila</taxon>
    </lineage>
</organism>
<evidence type="ECO:0000313" key="2">
    <source>
        <dbReference type="EMBL" id="KAK5174400.1"/>
    </source>
</evidence>
<dbReference type="Proteomes" id="UP001337655">
    <property type="component" value="Unassembled WGS sequence"/>
</dbReference>
<proteinExistence type="predicted"/>
<reference evidence="2 3" key="1">
    <citation type="submission" date="2023-08" db="EMBL/GenBank/DDBJ databases">
        <title>Black Yeasts Isolated from many extreme environments.</title>
        <authorList>
            <person name="Coleine C."/>
            <person name="Stajich J.E."/>
            <person name="Selbmann L."/>
        </authorList>
    </citation>
    <scope>NUCLEOTIDE SEQUENCE [LARGE SCALE GENOMIC DNA]</scope>
    <source>
        <strain evidence="2 3">CCFEE 5935</strain>
    </source>
</reference>
<protein>
    <submittedName>
        <fullName evidence="2">Uncharacterized protein</fullName>
    </submittedName>
</protein>
<accession>A0AAV9PKE2</accession>
<dbReference type="AlphaFoldDB" id="A0AAV9PKE2"/>
<evidence type="ECO:0000313" key="3">
    <source>
        <dbReference type="Proteomes" id="UP001337655"/>
    </source>
</evidence>
<dbReference type="EMBL" id="JAVRRT010000002">
    <property type="protein sequence ID" value="KAK5174400.1"/>
    <property type="molecule type" value="Genomic_DNA"/>
</dbReference>
<dbReference type="GeneID" id="89922828"/>
<sequence>MLLGKEEIERSDTWNRKDSKPPRAGLTHQPGAYVLLMLREAFWKMFENLLMGVVGDHAIRPLNNVFVRLTSTTVLEDGAEIRVLDDSEDQK</sequence>